<dbReference type="Gene3D" id="1.10.720.30">
    <property type="entry name" value="SAP domain"/>
    <property type="match status" value="1"/>
</dbReference>
<dbReference type="InterPro" id="IPR036361">
    <property type="entry name" value="SAP_dom_sf"/>
</dbReference>
<proteinExistence type="predicted"/>
<dbReference type="PROSITE" id="PS50800">
    <property type="entry name" value="SAP"/>
    <property type="match status" value="1"/>
</dbReference>
<dbReference type="RefSeq" id="WP_185124984.1">
    <property type="nucleotide sequence ID" value="NZ_CAJEWD010000003.1"/>
</dbReference>
<dbReference type="Proteomes" id="UP000589351">
    <property type="component" value="Unassembled WGS sequence"/>
</dbReference>
<name>A0A6V7R3B0_9STAP</name>
<organism evidence="2 3">
    <name type="scientific">Jeotgalicoccus meleagridis</name>
    <dbReference type="NCBI Taxonomy" id="2759181"/>
    <lineage>
        <taxon>Bacteria</taxon>
        <taxon>Bacillati</taxon>
        <taxon>Bacillota</taxon>
        <taxon>Bacilli</taxon>
        <taxon>Bacillales</taxon>
        <taxon>Staphylococcaceae</taxon>
        <taxon>Jeotgalicoccus</taxon>
    </lineage>
</organism>
<dbReference type="AlphaFoldDB" id="A0A6V7R3B0"/>
<reference evidence="2 3" key="1">
    <citation type="submission" date="2020-07" db="EMBL/GenBank/DDBJ databases">
        <authorList>
            <person name="Criscuolo A."/>
        </authorList>
    </citation>
    <scope>NUCLEOTIDE SEQUENCE [LARGE SCALE GENOMIC DNA]</scope>
    <source>
        <strain evidence="2">CIP111649</strain>
    </source>
</reference>
<comment type="caution">
    <text evidence="2">The sequence shown here is derived from an EMBL/GenBank/DDBJ whole genome shotgun (WGS) entry which is preliminary data.</text>
</comment>
<gene>
    <name evidence="2" type="ORF">JEODO184_00443</name>
</gene>
<accession>A0A6V7R3B0</accession>
<evidence type="ECO:0000313" key="2">
    <source>
        <dbReference type="EMBL" id="CAD2071857.1"/>
    </source>
</evidence>
<dbReference type="SUPFAM" id="SSF68906">
    <property type="entry name" value="SAP domain"/>
    <property type="match status" value="1"/>
</dbReference>
<keyword evidence="3" id="KW-1185">Reference proteome</keyword>
<evidence type="ECO:0000259" key="1">
    <source>
        <dbReference type="PROSITE" id="PS50800"/>
    </source>
</evidence>
<dbReference type="Pfam" id="PF02037">
    <property type="entry name" value="SAP"/>
    <property type="match status" value="1"/>
</dbReference>
<feature type="domain" description="SAP" evidence="1">
    <location>
        <begin position="58"/>
        <end position="92"/>
    </location>
</feature>
<protein>
    <submittedName>
        <fullName evidence="2">SAP domain protein</fullName>
    </submittedName>
</protein>
<dbReference type="EMBL" id="CAJEWD010000003">
    <property type="protein sequence ID" value="CAD2071857.1"/>
    <property type="molecule type" value="Genomic_DNA"/>
</dbReference>
<dbReference type="SMART" id="SM00513">
    <property type="entry name" value="SAP"/>
    <property type="match status" value="1"/>
</dbReference>
<dbReference type="InterPro" id="IPR003034">
    <property type="entry name" value="SAP_dom"/>
</dbReference>
<sequence>MISASDLLFIQQINNKTFDQLSVYDYWLQNHEEPNDARLHRLLDHEYLYESNDITLRLSQFTIPTLKKLLKAHHLKVSGNKNELLQRLGEHETSLSLENLTIKPVYTANHDILPLIKYTTFLVYLSMNGPLSIEEGYAFYLKHQAMSNEDLIINLYKEKIAQSKNTYLIIKCHLFLSDYYKKLNDQRESLRHLNHFAMSLVLNAINRYLENDIYLDSFFNIDHYTLDKYRNLLLMKQYSINELYEYLLSDLEGDSHHHTLAAQYIIRSIIDSPLAETKLLEELNK</sequence>
<evidence type="ECO:0000313" key="3">
    <source>
        <dbReference type="Proteomes" id="UP000589351"/>
    </source>
</evidence>